<sequence>MSEANLGIINISMDIEQLRDYCLSLPHSSEGMPFGDGYIVYKVVDRIFAIMAPDGGEPRLSLKCDPDRAEDLRAAYPAIIPGFHLNKKYWNTLLLDQHLPPKLLSSLIRHSWNEASAKLTKRVRTELGITPLPEED</sequence>
<keyword evidence="2" id="KW-1185">Reference proteome</keyword>
<name>A0A134B1X1_9PORP</name>
<evidence type="ECO:0000313" key="1">
    <source>
        <dbReference type="EMBL" id="KXB73942.1"/>
    </source>
</evidence>
<accession>A0A134B1X1</accession>
<protein>
    <recommendedName>
        <fullName evidence="3">MmcQ/YjbR family DNA-binding protein</fullName>
    </recommendedName>
</protein>
<dbReference type="SUPFAM" id="SSF142906">
    <property type="entry name" value="YjbR-like"/>
    <property type="match status" value="1"/>
</dbReference>
<dbReference type="InterPro" id="IPR038056">
    <property type="entry name" value="YjbR-like_sf"/>
</dbReference>
<dbReference type="PATRIC" id="fig|322095.3.peg.1855"/>
<reference evidence="2" key="1">
    <citation type="submission" date="2016-01" db="EMBL/GenBank/DDBJ databases">
        <authorList>
            <person name="Mitreva M."/>
            <person name="Pepin K.H."/>
            <person name="Mihindukulasuriya K.A."/>
            <person name="Fulton R."/>
            <person name="Fronick C."/>
            <person name="O'Laughlin M."/>
            <person name="Miner T."/>
            <person name="Herter B."/>
            <person name="Rosa B.A."/>
            <person name="Cordes M."/>
            <person name="Tomlinson C."/>
            <person name="Wollam A."/>
            <person name="Palsikar V.B."/>
            <person name="Mardis E.R."/>
            <person name="Wilson R.K."/>
        </authorList>
    </citation>
    <scope>NUCLEOTIDE SEQUENCE [LARGE SCALE GENOMIC DNA]</scope>
    <source>
        <strain evidence="2">KA00683</strain>
    </source>
</reference>
<dbReference type="InterPro" id="IPR007351">
    <property type="entry name" value="YjbR"/>
</dbReference>
<evidence type="ECO:0000313" key="2">
    <source>
        <dbReference type="Proteomes" id="UP000070224"/>
    </source>
</evidence>
<dbReference type="Proteomes" id="UP000070224">
    <property type="component" value="Unassembled WGS sequence"/>
</dbReference>
<gene>
    <name evidence="1" type="ORF">HMPREF3185_01880</name>
</gene>
<dbReference type="AlphaFoldDB" id="A0A134B1X1"/>
<proteinExistence type="predicted"/>
<comment type="caution">
    <text evidence="1">The sequence shown here is derived from an EMBL/GenBank/DDBJ whole genome shotgun (WGS) entry which is preliminary data.</text>
</comment>
<dbReference type="EMBL" id="LSDK01000130">
    <property type="protein sequence ID" value="KXB73942.1"/>
    <property type="molecule type" value="Genomic_DNA"/>
</dbReference>
<dbReference type="PANTHER" id="PTHR35145">
    <property type="entry name" value="CYTOPLASMIC PROTEIN-RELATED"/>
    <property type="match status" value="1"/>
</dbReference>
<dbReference type="PANTHER" id="PTHR35145:SF1">
    <property type="entry name" value="CYTOPLASMIC PROTEIN"/>
    <property type="match status" value="1"/>
</dbReference>
<dbReference type="Gene3D" id="3.90.1150.30">
    <property type="match status" value="1"/>
</dbReference>
<organism evidence="1 2">
    <name type="scientific">Porphyromonas somerae</name>
    <dbReference type="NCBI Taxonomy" id="322095"/>
    <lineage>
        <taxon>Bacteria</taxon>
        <taxon>Pseudomonadati</taxon>
        <taxon>Bacteroidota</taxon>
        <taxon>Bacteroidia</taxon>
        <taxon>Bacteroidales</taxon>
        <taxon>Porphyromonadaceae</taxon>
        <taxon>Porphyromonas</taxon>
    </lineage>
</organism>
<dbReference type="InterPro" id="IPR058532">
    <property type="entry name" value="YjbR/MT2646/Rv2570-like"/>
</dbReference>
<dbReference type="STRING" id="322095.HMPREF3185_01880"/>
<evidence type="ECO:0008006" key="3">
    <source>
        <dbReference type="Google" id="ProtNLM"/>
    </source>
</evidence>
<dbReference type="Pfam" id="PF04237">
    <property type="entry name" value="YjbR"/>
    <property type="match status" value="1"/>
</dbReference>